<dbReference type="EMBL" id="VTER01000005">
    <property type="protein sequence ID" value="TYS48614.1"/>
    <property type="molecule type" value="Genomic_DNA"/>
</dbReference>
<dbReference type="AlphaFoldDB" id="A0A5D4RFF0"/>
<name>A0A5D4RFF0_9BACI</name>
<sequence>MRVKNILIAASIFLNIGLGLVVYKELSKPDAGEVGLMFKEAVRTENDQQARTLMAEGRKAEISDELLQQIKVRMGAGTSFNTYELLKFENGEMVLLHLTPDDRYEIQDVMIVPEEMRGVFDGDGH</sequence>
<gene>
    <name evidence="1" type="ORF">FZD51_10880</name>
</gene>
<comment type="caution">
    <text evidence="1">The sequence shown here is derived from an EMBL/GenBank/DDBJ whole genome shotgun (WGS) entry which is preliminary data.</text>
</comment>
<evidence type="ECO:0000313" key="2">
    <source>
        <dbReference type="Proteomes" id="UP000322139"/>
    </source>
</evidence>
<dbReference type="RefSeq" id="WP_148974787.1">
    <property type="nucleotide sequence ID" value="NZ_JBNIKU010000007.1"/>
</dbReference>
<reference evidence="1 2" key="1">
    <citation type="submission" date="2019-08" db="EMBL/GenBank/DDBJ databases">
        <title>Bacillus genomes from the desert of Cuatro Cienegas, Coahuila.</title>
        <authorList>
            <person name="Olmedo-Alvarez G."/>
        </authorList>
    </citation>
    <scope>NUCLEOTIDE SEQUENCE [LARGE SCALE GENOMIC DNA]</scope>
    <source>
        <strain evidence="1 2">CH446_14T</strain>
    </source>
</reference>
<proteinExistence type="predicted"/>
<accession>A0A5D4RFF0</accession>
<dbReference type="Proteomes" id="UP000322139">
    <property type="component" value="Unassembled WGS sequence"/>
</dbReference>
<protein>
    <submittedName>
        <fullName evidence="1">Uncharacterized protein</fullName>
    </submittedName>
</protein>
<organism evidence="1 2">
    <name type="scientific">Bacillus infantis</name>
    <dbReference type="NCBI Taxonomy" id="324767"/>
    <lineage>
        <taxon>Bacteria</taxon>
        <taxon>Bacillati</taxon>
        <taxon>Bacillota</taxon>
        <taxon>Bacilli</taxon>
        <taxon>Bacillales</taxon>
        <taxon>Bacillaceae</taxon>
        <taxon>Bacillus</taxon>
    </lineage>
</organism>
<evidence type="ECO:0000313" key="1">
    <source>
        <dbReference type="EMBL" id="TYS48614.1"/>
    </source>
</evidence>